<keyword evidence="3" id="KW-0547">Nucleotide-binding</keyword>
<gene>
    <name evidence="7" type="ORF">METZ01_LOCUS195888</name>
</gene>
<dbReference type="InterPro" id="IPR027417">
    <property type="entry name" value="P-loop_NTPase"/>
</dbReference>
<keyword evidence="4" id="KW-0067">ATP-binding</keyword>
<accession>A0A382DYQ5</accession>
<dbReference type="InterPro" id="IPR041685">
    <property type="entry name" value="AAA_GajA/Old/RecF-like"/>
</dbReference>
<evidence type="ECO:0000313" key="7">
    <source>
        <dbReference type="EMBL" id="SVB43034.1"/>
    </source>
</evidence>
<dbReference type="InterPro" id="IPR042174">
    <property type="entry name" value="RecF_2"/>
</dbReference>
<dbReference type="SUPFAM" id="SSF52540">
    <property type="entry name" value="P-loop containing nucleoside triphosphate hydrolases"/>
    <property type="match status" value="1"/>
</dbReference>
<dbReference type="GO" id="GO:0003697">
    <property type="term" value="F:single-stranded DNA binding"/>
    <property type="evidence" value="ECO:0007669"/>
    <property type="project" value="InterPro"/>
</dbReference>
<evidence type="ECO:0000259" key="6">
    <source>
        <dbReference type="Pfam" id="PF13175"/>
    </source>
</evidence>
<dbReference type="PANTHER" id="PTHR32182:SF0">
    <property type="entry name" value="DNA REPLICATION AND REPAIR PROTEIN RECF"/>
    <property type="match status" value="1"/>
</dbReference>
<dbReference type="GO" id="GO:0006302">
    <property type="term" value="P:double-strand break repair"/>
    <property type="evidence" value="ECO:0007669"/>
    <property type="project" value="TreeGrafter"/>
</dbReference>
<dbReference type="Pfam" id="PF13175">
    <property type="entry name" value="AAA_15"/>
    <property type="match status" value="1"/>
</dbReference>
<reference evidence="7" key="1">
    <citation type="submission" date="2018-05" db="EMBL/GenBank/DDBJ databases">
        <authorList>
            <person name="Lanie J.A."/>
            <person name="Ng W.-L."/>
            <person name="Kazmierczak K.M."/>
            <person name="Andrzejewski T.M."/>
            <person name="Davidsen T.M."/>
            <person name="Wayne K.J."/>
            <person name="Tettelin H."/>
            <person name="Glass J.I."/>
            <person name="Rusch D."/>
            <person name="Podicherti R."/>
            <person name="Tsui H.-C.T."/>
            <person name="Winkler M.E."/>
        </authorList>
    </citation>
    <scope>NUCLEOTIDE SEQUENCE</scope>
</reference>
<dbReference type="GO" id="GO:0005524">
    <property type="term" value="F:ATP binding"/>
    <property type="evidence" value="ECO:0007669"/>
    <property type="project" value="UniProtKB-KW"/>
</dbReference>
<dbReference type="AlphaFoldDB" id="A0A382DYQ5"/>
<evidence type="ECO:0000256" key="1">
    <source>
        <dbReference type="ARBA" id="ARBA00022490"/>
    </source>
</evidence>
<dbReference type="PROSITE" id="PS00617">
    <property type="entry name" value="RECF_1"/>
    <property type="match status" value="1"/>
</dbReference>
<dbReference type="GO" id="GO:0000731">
    <property type="term" value="P:DNA synthesis involved in DNA repair"/>
    <property type="evidence" value="ECO:0007669"/>
    <property type="project" value="TreeGrafter"/>
</dbReference>
<dbReference type="PANTHER" id="PTHR32182">
    <property type="entry name" value="DNA REPLICATION AND REPAIR PROTEIN RECF"/>
    <property type="match status" value="1"/>
</dbReference>
<protein>
    <recommendedName>
        <fullName evidence="6">Endonuclease GajA/Old nuclease/RecF-like AAA domain-containing protein</fullName>
    </recommendedName>
</protein>
<sequence length="283" mass="32146">MRLNSLVLRNFRNYVDCEIEFPDRVNLVVGKNAQGKTNLLEAIHFVSTSKSHRTFLDDELIKHDDSWFYLRACIADSSSVDVCDVDEMTVEVSKELRGNKKFKVNGTAVPKISTWIGSFQVVFFAPESLSLVKGSPVGRRRFLDTLISQIDKSYLRQLQSYQVALKQRNQLLKQIRSNYVEKDLLEPWDGLLAEDGVSITKTRSSVIQSLRIHACGKHENLSDNCERLDIVYRPSVGEVVELPRDDAVNQFLAKLEGARSSDYMRGTTSVGPHRDDFDLMIQG</sequence>
<dbReference type="InterPro" id="IPR001238">
    <property type="entry name" value="DNA-binding_RecF"/>
</dbReference>
<keyword evidence="5" id="KW-0238">DNA-binding</keyword>
<proteinExistence type="inferred from homology"/>
<dbReference type="NCBIfam" id="TIGR00611">
    <property type="entry name" value="recf"/>
    <property type="match status" value="1"/>
</dbReference>
<feature type="domain" description="Endonuclease GajA/Old nuclease/RecF-like AAA" evidence="6">
    <location>
        <begin position="1"/>
        <end position="107"/>
    </location>
</feature>
<dbReference type="EMBL" id="UINC01041573">
    <property type="protein sequence ID" value="SVB43034.1"/>
    <property type="molecule type" value="Genomic_DNA"/>
</dbReference>
<organism evidence="7">
    <name type="scientific">marine metagenome</name>
    <dbReference type="NCBI Taxonomy" id="408172"/>
    <lineage>
        <taxon>unclassified sequences</taxon>
        <taxon>metagenomes</taxon>
        <taxon>ecological metagenomes</taxon>
    </lineage>
</organism>
<dbReference type="InterPro" id="IPR018078">
    <property type="entry name" value="DNA-binding_RecF_CS"/>
</dbReference>
<name>A0A382DYQ5_9ZZZZ</name>
<dbReference type="Gene3D" id="1.20.1050.90">
    <property type="entry name" value="RecF/RecN/SMC, N-terminal domain"/>
    <property type="match status" value="1"/>
</dbReference>
<keyword evidence="2" id="KW-0235">DNA replication</keyword>
<dbReference type="HAMAP" id="MF_00365">
    <property type="entry name" value="RecF"/>
    <property type="match status" value="1"/>
</dbReference>
<evidence type="ECO:0000256" key="2">
    <source>
        <dbReference type="ARBA" id="ARBA00022705"/>
    </source>
</evidence>
<dbReference type="GO" id="GO:0006260">
    <property type="term" value="P:DNA replication"/>
    <property type="evidence" value="ECO:0007669"/>
    <property type="project" value="UniProtKB-KW"/>
</dbReference>
<evidence type="ECO:0000256" key="3">
    <source>
        <dbReference type="ARBA" id="ARBA00022741"/>
    </source>
</evidence>
<feature type="non-terminal residue" evidence="7">
    <location>
        <position position="283"/>
    </location>
</feature>
<evidence type="ECO:0000256" key="4">
    <source>
        <dbReference type="ARBA" id="ARBA00022840"/>
    </source>
</evidence>
<keyword evidence="1" id="KW-0963">Cytoplasm</keyword>
<evidence type="ECO:0000256" key="5">
    <source>
        <dbReference type="ARBA" id="ARBA00023125"/>
    </source>
</evidence>
<dbReference type="Gene3D" id="3.40.50.300">
    <property type="entry name" value="P-loop containing nucleotide triphosphate hydrolases"/>
    <property type="match status" value="1"/>
</dbReference>